<dbReference type="STRING" id="1810504.PG2T_05660"/>
<feature type="domain" description="Flagellin C-terminal" evidence="7">
    <location>
        <begin position="316"/>
        <end position="399"/>
    </location>
</feature>
<comment type="similarity">
    <text evidence="3">Belongs to the bacterial flagellin family.</text>
</comment>
<dbReference type="SUPFAM" id="SSF64518">
    <property type="entry name" value="Phase 1 flagellin"/>
    <property type="match status" value="1"/>
</dbReference>
<gene>
    <name evidence="8" type="ORF">PG2T_05660</name>
</gene>
<feature type="domain" description="Flagellin N-terminal" evidence="6">
    <location>
        <begin position="15"/>
        <end position="139"/>
    </location>
</feature>
<accession>A0A1B1YSM9</accession>
<name>A0A1B1YSM9_9GAMM</name>
<dbReference type="InterPro" id="IPR001029">
    <property type="entry name" value="Flagellin_N"/>
</dbReference>
<dbReference type="GO" id="GO:0071973">
    <property type="term" value="P:bacterial-type flagellum-dependent cell motility"/>
    <property type="evidence" value="ECO:0007669"/>
    <property type="project" value="InterPro"/>
</dbReference>
<protein>
    <recommendedName>
        <fullName evidence="10">Flagellar hook-associated protein 3</fullName>
    </recommendedName>
</protein>
<dbReference type="GO" id="GO:0005198">
    <property type="term" value="F:structural molecule activity"/>
    <property type="evidence" value="ECO:0007669"/>
    <property type="project" value="InterPro"/>
</dbReference>
<dbReference type="AlphaFoldDB" id="A0A1B1YSM9"/>
<keyword evidence="4" id="KW-0964">Secreted</keyword>
<dbReference type="GO" id="GO:0005576">
    <property type="term" value="C:extracellular region"/>
    <property type="evidence" value="ECO:0007669"/>
    <property type="project" value="UniProtKB-SubCell"/>
</dbReference>
<organism evidence="8 9">
    <name type="scientific">Immundisolibacter cernigliae</name>
    <dbReference type="NCBI Taxonomy" id="1810504"/>
    <lineage>
        <taxon>Bacteria</taxon>
        <taxon>Pseudomonadati</taxon>
        <taxon>Pseudomonadota</taxon>
        <taxon>Gammaproteobacteria</taxon>
        <taxon>Immundisolibacterales</taxon>
        <taxon>Immundisolibacteraceae</taxon>
        <taxon>Immundisolibacter</taxon>
    </lineage>
</organism>
<dbReference type="NCBIfam" id="TIGR02550">
    <property type="entry name" value="flagell_flgL"/>
    <property type="match status" value="1"/>
</dbReference>
<evidence type="ECO:0000256" key="5">
    <source>
        <dbReference type="ARBA" id="ARBA00023143"/>
    </source>
</evidence>
<evidence type="ECO:0000256" key="2">
    <source>
        <dbReference type="ARBA" id="ARBA00004613"/>
    </source>
</evidence>
<dbReference type="FunCoup" id="A0A1B1YSM9">
    <property type="interactions" value="55"/>
</dbReference>
<dbReference type="RefSeq" id="WP_068803325.1">
    <property type="nucleotide sequence ID" value="NZ_CP014671.1"/>
</dbReference>
<dbReference type="PRINTS" id="PR00207">
    <property type="entry name" value="FLAGELLIN"/>
</dbReference>
<comment type="subcellular location">
    <subcellularLocation>
        <location evidence="1">Bacterial flagellum</location>
    </subcellularLocation>
    <subcellularLocation>
        <location evidence="2">Secreted</location>
    </subcellularLocation>
</comment>
<sequence>MRVSTADFYARSLIGMRDRQSALAEVQRQLGSGLRMNSPVDDPAGAASVSRLDAALAAGDSYSATVNRATAALSAEEGALASAGDVLQRVRELALQGLSASQSQESRAAIATEVRALRGQLLALANSRGPDGEHLFGGYSVDAPPFQETAGLVSYVGDAGQRMLELSPGNSIAVADAGAAVFAGARAGNGSFVTSAAAGNAGALQVGHTAVVGSLVPDDYTVAFAVAVDGSVTYTVTGALSGSVASGAYQAGDTLTFNGVSLSLSGLPANGDMLSVAPAGRQDMFAALAELAAALELPDGSPTLGAAQANRLNRSLENLDQQLAHVSGVRASVGSRLKAAEVAADAHAGSALQIQQALSTVRDLDYAEAATRLAQNITGLQAAQEAFSRLANLSLFNYLR</sequence>
<dbReference type="PANTHER" id="PTHR42792:SF1">
    <property type="entry name" value="FLAGELLAR HOOK-ASSOCIATED PROTEIN 3"/>
    <property type="match status" value="1"/>
</dbReference>
<dbReference type="InterPro" id="IPR013384">
    <property type="entry name" value="Flagell_FlgL"/>
</dbReference>
<evidence type="ECO:0000259" key="6">
    <source>
        <dbReference type="Pfam" id="PF00669"/>
    </source>
</evidence>
<reference evidence="9" key="1">
    <citation type="submission" date="2016-03" db="EMBL/GenBank/DDBJ databases">
        <title>Complete genome sequence of Solimmundus cernigliae, representing a novel lineage of polycyclic aromatic hydrocarbon degraders within the Gammaproteobacteria.</title>
        <authorList>
            <person name="Singleton D.R."/>
            <person name="Dickey A.N."/>
            <person name="Scholl E.H."/>
            <person name="Wright F.A."/>
            <person name="Aitken M.D."/>
        </authorList>
    </citation>
    <scope>NUCLEOTIDE SEQUENCE [LARGE SCALE GENOMIC DNA]</scope>
    <source>
        <strain evidence="9">TR3.2</strain>
    </source>
</reference>
<dbReference type="Pfam" id="PF00700">
    <property type="entry name" value="Flagellin_C"/>
    <property type="match status" value="1"/>
</dbReference>
<dbReference type="Pfam" id="PF00669">
    <property type="entry name" value="Flagellin_N"/>
    <property type="match status" value="1"/>
</dbReference>
<keyword evidence="5" id="KW-0975">Bacterial flagellum</keyword>
<dbReference type="InParanoid" id="A0A1B1YSM9"/>
<evidence type="ECO:0000313" key="8">
    <source>
        <dbReference type="EMBL" id="ANX03729.1"/>
    </source>
</evidence>
<evidence type="ECO:0000256" key="4">
    <source>
        <dbReference type="ARBA" id="ARBA00022525"/>
    </source>
</evidence>
<dbReference type="InterPro" id="IPR001492">
    <property type="entry name" value="Flagellin"/>
</dbReference>
<dbReference type="InterPro" id="IPR046358">
    <property type="entry name" value="Flagellin_C"/>
</dbReference>
<evidence type="ECO:0008006" key="10">
    <source>
        <dbReference type="Google" id="ProtNLM"/>
    </source>
</evidence>
<keyword evidence="9" id="KW-1185">Reference proteome</keyword>
<dbReference type="Gene3D" id="1.20.1330.10">
    <property type="entry name" value="f41 fragment of flagellin, N-terminal domain"/>
    <property type="match status" value="1"/>
</dbReference>
<dbReference type="PANTHER" id="PTHR42792">
    <property type="entry name" value="FLAGELLIN"/>
    <property type="match status" value="1"/>
</dbReference>
<evidence type="ECO:0000313" key="9">
    <source>
        <dbReference type="Proteomes" id="UP000092952"/>
    </source>
</evidence>
<evidence type="ECO:0000256" key="3">
    <source>
        <dbReference type="ARBA" id="ARBA00005709"/>
    </source>
</evidence>
<proteinExistence type="inferred from homology"/>
<dbReference type="OrthoDB" id="9768249at2"/>
<evidence type="ECO:0000256" key="1">
    <source>
        <dbReference type="ARBA" id="ARBA00004365"/>
    </source>
</evidence>
<dbReference type="Proteomes" id="UP000092952">
    <property type="component" value="Chromosome"/>
</dbReference>
<dbReference type="KEGG" id="gbi:PG2T_05660"/>
<dbReference type="EMBL" id="CP014671">
    <property type="protein sequence ID" value="ANX03729.1"/>
    <property type="molecule type" value="Genomic_DNA"/>
</dbReference>
<evidence type="ECO:0000259" key="7">
    <source>
        <dbReference type="Pfam" id="PF00700"/>
    </source>
</evidence>
<dbReference type="GO" id="GO:0009424">
    <property type="term" value="C:bacterial-type flagellum hook"/>
    <property type="evidence" value="ECO:0007669"/>
    <property type="project" value="InterPro"/>
</dbReference>